<reference evidence="1 2" key="1">
    <citation type="submission" date="2005-09" db="EMBL/GenBank/DDBJ databases">
        <authorList>
            <person name="Glass J.I."/>
            <person name="Lartigue C."/>
            <person name="Pfannkoch C."/>
            <person name="Baden-Tillson H."/>
            <person name="Smith H.O."/>
            <person name="Venter J.C."/>
            <person name="Roske K."/>
            <person name="Wise K.S."/>
            <person name="Calcutt M.J."/>
            <person name="Nelson W.C."/>
            <person name="Nierman W.C."/>
        </authorList>
    </citation>
    <scope>NUCLEOTIDE SEQUENCE [LARGE SCALE GENOMIC DNA]</scope>
    <source>
        <strain evidence="2">California kid / ATCC 27343 / NCTC 10154</strain>
    </source>
</reference>
<gene>
    <name evidence="1" type="ordered locus">MCAP_0443</name>
</gene>
<sequence length="90" mass="10564">MLEEPSDVGLTLGFVVTAFSSFSFYSDFDFVLLHATAKVLLFVIKKNEPNKVNTFFTIFNYNFNILRNLPNIFNKKYRIILYAIVQTFFF</sequence>
<evidence type="ECO:0000313" key="2">
    <source>
        <dbReference type="Proteomes" id="UP000001928"/>
    </source>
</evidence>
<dbReference type="KEGG" id="mcp:MCAP_0443"/>
<dbReference type="AlphaFoldDB" id="Q2SS46"/>
<dbReference type="EMBL" id="CP000123">
    <property type="protein sequence ID" value="ABC01315.1"/>
    <property type="molecule type" value="Genomic_DNA"/>
</dbReference>
<dbReference type="Proteomes" id="UP000001928">
    <property type="component" value="Chromosome"/>
</dbReference>
<evidence type="ECO:0000313" key="1">
    <source>
        <dbReference type="EMBL" id="ABC01315.1"/>
    </source>
</evidence>
<name>Q2SS46_MYCCT</name>
<proteinExistence type="predicted"/>
<protein>
    <submittedName>
        <fullName evidence="1">Uncharacterized protein</fullName>
    </submittedName>
</protein>
<organism evidence="1 2">
    <name type="scientific">Mycoplasma capricolum subsp. capricolum (strain California kid / ATCC 27343 / NCTC 10154)</name>
    <dbReference type="NCBI Taxonomy" id="340047"/>
    <lineage>
        <taxon>Bacteria</taxon>
        <taxon>Bacillati</taxon>
        <taxon>Mycoplasmatota</taxon>
        <taxon>Mollicutes</taxon>
        <taxon>Mycoplasmataceae</taxon>
        <taxon>Mycoplasma</taxon>
    </lineage>
</organism>
<dbReference type="HOGENOM" id="CLU_2437635_0_0_14"/>
<accession>Q2SS46</accession>